<dbReference type="InParanoid" id="A0A0C2Z122"/>
<gene>
    <name evidence="2" type="ORF">SCLCIDRAFT_134495</name>
</gene>
<evidence type="ECO:0000313" key="2">
    <source>
        <dbReference type="EMBL" id="KIM55523.1"/>
    </source>
</evidence>
<name>A0A0C2Z122_9AGAM</name>
<dbReference type="InterPro" id="IPR045341">
    <property type="entry name" value="DUF6532"/>
</dbReference>
<proteinExistence type="predicted"/>
<accession>A0A0C2Z122</accession>
<dbReference type="EMBL" id="KN822133">
    <property type="protein sequence ID" value="KIM55523.1"/>
    <property type="molecule type" value="Genomic_DNA"/>
</dbReference>
<dbReference type="Proteomes" id="UP000053989">
    <property type="component" value="Unassembled WGS sequence"/>
</dbReference>
<feature type="non-terminal residue" evidence="2">
    <location>
        <position position="1"/>
    </location>
</feature>
<feature type="domain" description="DUF6532" evidence="1">
    <location>
        <begin position="15"/>
        <end position="201"/>
    </location>
</feature>
<dbReference type="AlphaFoldDB" id="A0A0C2Z122"/>
<protein>
    <recommendedName>
        <fullName evidence="1">DUF6532 domain-containing protein</fullName>
    </recommendedName>
</protein>
<organism evidence="2 3">
    <name type="scientific">Scleroderma citrinum Foug A</name>
    <dbReference type="NCBI Taxonomy" id="1036808"/>
    <lineage>
        <taxon>Eukaryota</taxon>
        <taxon>Fungi</taxon>
        <taxon>Dikarya</taxon>
        <taxon>Basidiomycota</taxon>
        <taxon>Agaricomycotina</taxon>
        <taxon>Agaricomycetes</taxon>
        <taxon>Agaricomycetidae</taxon>
        <taxon>Boletales</taxon>
        <taxon>Sclerodermatineae</taxon>
        <taxon>Sclerodermataceae</taxon>
        <taxon>Scleroderma</taxon>
    </lineage>
</organism>
<keyword evidence="3" id="KW-1185">Reference proteome</keyword>
<reference evidence="3" key="2">
    <citation type="submission" date="2015-01" db="EMBL/GenBank/DDBJ databases">
        <title>Evolutionary Origins and Diversification of the Mycorrhizal Mutualists.</title>
        <authorList>
            <consortium name="DOE Joint Genome Institute"/>
            <consortium name="Mycorrhizal Genomics Consortium"/>
            <person name="Kohler A."/>
            <person name="Kuo A."/>
            <person name="Nagy L.G."/>
            <person name="Floudas D."/>
            <person name="Copeland A."/>
            <person name="Barry K.W."/>
            <person name="Cichocki N."/>
            <person name="Veneault-Fourrey C."/>
            <person name="LaButti K."/>
            <person name="Lindquist E.A."/>
            <person name="Lipzen A."/>
            <person name="Lundell T."/>
            <person name="Morin E."/>
            <person name="Murat C."/>
            <person name="Riley R."/>
            <person name="Ohm R."/>
            <person name="Sun H."/>
            <person name="Tunlid A."/>
            <person name="Henrissat B."/>
            <person name="Grigoriev I.V."/>
            <person name="Hibbett D.S."/>
            <person name="Martin F."/>
        </authorList>
    </citation>
    <scope>NUCLEOTIDE SEQUENCE [LARGE SCALE GENOMIC DNA]</scope>
    <source>
        <strain evidence="3">Foug A</strain>
    </source>
</reference>
<reference evidence="2 3" key="1">
    <citation type="submission" date="2014-04" db="EMBL/GenBank/DDBJ databases">
        <authorList>
            <consortium name="DOE Joint Genome Institute"/>
            <person name="Kuo A."/>
            <person name="Kohler A."/>
            <person name="Nagy L.G."/>
            <person name="Floudas D."/>
            <person name="Copeland A."/>
            <person name="Barry K.W."/>
            <person name="Cichocki N."/>
            <person name="Veneault-Fourrey C."/>
            <person name="LaButti K."/>
            <person name="Lindquist E.A."/>
            <person name="Lipzen A."/>
            <person name="Lundell T."/>
            <person name="Morin E."/>
            <person name="Murat C."/>
            <person name="Sun H."/>
            <person name="Tunlid A."/>
            <person name="Henrissat B."/>
            <person name="Grigoriev I.V."/>
            <person name="Hibbett D.S."/>
            <person name="Martin F."/>
            <person name="Nordberg H.P."/>
            <person name="Cantor M.N."/>
            <person name="Hua S.X."/>
        </authorList>
    </citation>
    <scope>NUCLEOTIDE SEQUENCE [LARGE SCALE GENOMIC DNA]</scope>
    <source>
        <strain evidence="2 3">Foug A</strain>
    </source>
</reference>
<sequence>FTNPDSTLLTKAGHHKLCHYIALTDAFPLPIDKEEVSWKCLVKGAHRNEEMINKLEALEANSTLKSRVIDYVWGAGSQLRGELIYKARVAVPSAYSLPGSVTEEELRKALNWLIQRMQLTHPDINAKVCWPVLYSFAQLTSLKACTCSEDKPWQHPIFPHLIKTQWWGRKGEAKKLGNKEDSNPFINTPITLMALVATAVRPFLVGLNIF</sequence>
<dbReference type="OrthoDB" id="2790754at2759"/>
<dbReference type="Pfam" id="PF20149">
    <property type="entry name" value="DUF6532"/>
    <property type="match status" value="1"/>
</dbReference>
<evidence type="ECO:0000259" key="1">
    <source>
        <dbReference type="Pfam" id="PF20149"/>
    </source>
</evidence>
<dbReference type="HOGENOM" id="CLU_125779_0_0_1"/>
<evidence type="ECO:0000313" key="3">
    <source>
        <dbReference type="Proteomes" id="UP000053989"/>
    </source>
</evidence>